<dbReference type="InterPro" id="IPR010985">
    <property type="entry name" value="Ribbon_hlx_hlx"/>
</dbReference>
<dbReference type="RefSeq" id="WP_106257714.1">
    <property type="nucleotide sequence ID" value="NZ_CAWNSW010000139.1"/>
</dbReference>
<gene>
    <name evidence="1" type="ORF">C7B82_18250</name>
</gene>
<evidence type="ECO:0000313" key="2">
    <source>
        <dbReference type="Proteomes" id="UP000239576"/>
    </source>
</evidence>
<proteinExistence type="predicted"/>
<keyword evidence="1" id="KW-0238">DNA-binding</keyword>
<comment type="caution">
    <text evidence="1">The sequence shown here is derived from an EMBL/GenBank/DDBJ whole genome shotgun (WGS) entry which is preliminary data.</text>
</comment>
<dbReference type="Proteomes" id="UP000239576">
    <property type="component" value="Unassembled WGS sequence"/>
</dbReference>
<accession>A0A2T1E264</accession>
<dbReference type="AlphaFoldDB" id="A0A2T1E264"/>
<dbReference type="InterPro" id="IPR013321">
    <property type="entry name" value="Arc_rbn_hlx_hlx"/>
</dbReference>
<dbReference type="SUPFAM" id="SSF47598">
    <property type="entry name" value="Ribbon-helix-helix"/>
    <property type="match status" value="1"/>
</dbReference>
<reference evidence="1 2" key="2">
    <citation type="submission" date="2018-03" db="EMBL/GenBank/DDBJ databases">
        <title>The ancient ancestry and fast evolution of plastids.</title>
        <authorList>
            <person name="Moore K.R."/>
            <person name="Magnabosco C."/>
            <person name="Momper L."/>
            <person name="Gold D.A."/>
            <person name="Bosak T."/>
            <person name="Fournier G.P."/>
        </authorList>
    </citation>
    <scope>NUCLEOTIDE SEQUENCE [LARGE SCALE GENOMIC DNA]</scope>
    <source>
        <strain evidence="1 2">ULC18</strain>
    </source>
</reference>
<dbReference type="OrthoDB" id="490626at2"/>
<reference evidence="2" key="1">
    <citation type="submission" date="2018-02" db="EMBL/GenBank/DDBJ databases">
        <authorList>
            <person name="Moore K."/>
            <person name="Momper L."/>
        </authorList>
    </citation>
    <scope>NUCLEOTIDE SEQUENCE [LARGE SCALE GENOMIC DNA]</scope>
    <source>
        <strain evidence="2">ULC18</strain>
    </source>
</reference>
<keyword evidence="2" id="KW-1185">Reference proteome</keyword>
<dbReference type="GO" id="GO:0003677">
    <property type="term" value="F:DNA binding"/>
    <property type="evidence" value="ECO:0007669"/>
    <property type="project" value="UniProtKB-KW"/>
</dbReference>
<sequence>MPSITIEISEDQLQKLRALAHEQGLSPEALLRDHLEEWLSAPKSKFARVRASNSER</sequence>
<name>A0A2T1E264_9CYAN</name>
<dbReference type="GO" id="GO:0006355">
    <property type="term" value="P:regulation of DNA-templated transcription"/>
    <property type="evidence" value="ECO:0007669"/>
    <property type="project" value="InterPro"/>
</dbReference>
<dbReference type="Gene3D" id="1.10.1220.10">
    <property type="entry name" value="Met repressor-like"/>
    <property type="match status" value="1"/>
</dbReference>
<organism evidence="1 2">
    <name type="scientific">Stenomitos frigidus ULC18</name>
    <dbReference type="NCBI Taxonomy" id="2107698"/>
    <lineage>
        <taxon>Bacteria</taxon>
        <taxon>Bacillati</taxon>
        <taxon>Cyanobacteriota</taxon>
        <taxon>Cyanophyceae</taxon>
        <taxon>Leptolyngbyales</taxon>
        <taxon>Leptolyngbyaceae</taxon>
        <taxon>Stenomitos</taxon>
    </lineage>
</organism>
<dbReference type="EMBL" id="PVWK01000099">
    <property type="protein sequence ID" value="PSB26800.1"/>
    <property type="molecule type" value="Genomic_DNA"/>
</dbReference>
<protein>
    <submittedName>
        <fullName evidence="1">DNA-binding protein</fullName>
    </submittedName>
</protein>
<evidence type="ECO:0000313" key="1">
    <source>
        <dbReference type="EMBL" id="PSB26800.1"/>
    </source>
</evidence>